<dbReference type="GO" id="GO:0008757">
    <property type="term" value="F:S-adenosylmethionine-dependent methyltransferase activity"/>
    <property type="evidence" value="ECO:0007669"/>
    <property type="project" value="InterPro"/>
</dbReference>
<protein>
    <submittedName>
        <fullName evidence="1">Nodulation S family protein</fullName>
    </submittedName>
</protein>
<dbReference type="RefSeq" id="WP_248665499.1">
    <property type="nucleotide sequence ID" value="NZ_JALPRX010000009.1"/>
</dbReference>
<organism evidence="1 2">
    <name type="scientific">Roseomonas acroporae</name>
    <dbReference type="NCBI Taxonomy" id="2937791"/>
    <lineage>
        <taxon>Bacteria</taxon>
        <taxon>Pseudomonadati</taxon>
        <taxon>Pseudomonadota</taxon>
        <taxon>Alphaproteobacteria</taxon>
        <taxon>Acetobacterales</taxon>
        <taxon>Roseomonadaceae</taxon>
        <taxon>Roseomonas</taxon>
    </lineage>
</organism>
<dbReference type="Pfam" id="PF05401">
    <property type="entry name" value="NodS"/>
    <property type="match status" value="1"/>
</dbReference>
<dbReference type="AlphaFoldDB" id="A0A9X2BUW1"/>
<accession>A0A9X2BUW1</accession>
<comment type="caution">
    <text evidence="1">The sequence shown here is derived from an EMBL/GenBank/DDBJ whole genome shotgun (WGS) entry which is preliminary data.</text>
</comment>
<dbReference type="SUPFAM" id="SSF53335">
    <property type="entry name" value="S-adenosyl-L-methionine-dependent methyltransferases"/>
    <property type="match status" value="1"/>
</dbReference>
<dbReference type="Proteomes" id="UP001139516">
    <property type="component" value="Unassembled WGS sequence"/>
</dbReference>
<dbReference type="Gene3D" id="3.40.50.150">
    <property type="entry name" value="Vaccinia Virus protein VP39"/>
    <property type="match status" value="1"/>
</dbReference>
<evidence type="ECO:0000313" key="2">
    <source>
        <dbReference type="Proteomes" id="UP001139516"/>
    </source>
</evidence>
<dbReference type="GO" id="GO:0009312">
    <property type="term" value="P:oligosaccharide biosynthetic process"/>
    <property type="evidence" value="ECO:0007669"/>
    <property type="project" value="InterPro"/>
</dbReference>
<keyword evidence="2" id="KW-1185">Reference proteome</keyword>
<dbReference type="InterPro" id="IPR008715">
    <property type="entry name" value="SAM-MeTfrase_NodS-like"/>
</dbReference>
<sequence length="210" mass="23205">MTRAAASLPAGYFDTLYAHDPDPWGFDTSDYERRKYAHTLAVLRDRYDSALEVGCSIGVLTALLAPRCGHLLALEPAALALARARERTAAFPQVALRQAMVPAEWPVPPAGHDLILLSEVLYFLDRDDLDRLALLVAAALRPGADLLLVHWTGETDYPLSGDEAVERLIATVVAAGQGVMRVLRRERRPEYRLDLLRREPRPADARRGGS</sequence>
<dbReference type="InterPro" id="IPR029063">
    <property type="entry name" value="SAM-dependent_MTases_sf"/>
</dbReference>
<evidence type="ECO:0000313" key="1">
    <source>
        <dbReference type="EMBL" id="MCK8783374.1"/>
    </source>
</evidence>
<proteinExistence type="predicted"/>
<gene>
    <name evidence="1" type="ORF">M0638_03120</name>
</gene>
<name>A0A9X2BUW1_9PROT</name>
<dbReference type="EMBL" id="JALPRX010000009">
    <property type="protein sequence ID" value="MCK8783374.1"/>
    <property type="molecule type" value="Genomic_DNA"/>
</dbReference>
<reference evidence="1" key="1">
    <citation type="submission" date="2022-04" db="EMBL/GenBank/DDBJ databases">
        <title>Roseomonas acroporae sp. nov., isolated from coral Acropora digitifera.</title>
        <authorList>
            <person name="Sun H."/>
        </authorList>
    </citation>
    <scope>NUCLEOTIDE SEQUENCE</scope>
    <source>
        <strain evidence="1">NAR14</strain>
    </source>
</reference>